<evidence type="ECO:0000256" key="5">
    <source>
        <dbReference type="ARBA" id="ARBA00022692"/>
    </source>
</evidence>
<feature type="signal peptide" evidence="9">
    <location>
        <begin position="1"/>
        <end position="23"/>
    </location>
</feature>
<reference evidence="10 11" key="1">
    <citation type="submission" date="2019-09" db="EMBL/GenBank/DDBJ databases">
        <title>YIM 132180 draft genome.</title>
        <authorList>
            <person name="Zhang K."/>
        </authorList>
    </citation>
    <scope>NUCLEOTIDE SEQUENCE [LARGE SCALE GENOMIC DNA]</scope>
    <source>
        <strain evidence="10 11">YIM 132180</strain>
    </source>
</reference>
<protein>
    <submittedName>
        <fullName evidence="10">Fe(3+)-hydroxamate ABC transporter permease FhuB</fullName>
    </submittedName>
</protein>
<comment type="similarity">
    <text evidence="2">Belongs to the binding-protein-dependent transport system permease family. FecCD subfamily.</text>
</comment>
<dbReference type="PANTHER" id="PTHR30472">
    <property type="entry name" value="FERRIC ENTEROBACTIN TRANSPORT SYSTEM PERMEASE PROTEIN"/>
    <property type="match status" value="1"/>
</dbReference>
<name>A0A7V7PSN9_9HYPH</name>
<gene>
    <name evidence="10" type="primary">fhuB</name>
    <name evidence="10" type="ORF">F6X38_03615</name>
</gene>
<keyword evidence="3" id="KW-0813">Transport</keyword>
<feature type="transmembrane region" description="Helical" evidence="8">
    <location>
        <begin position="563"/>
        <end position="590"/>
    </location>
</feature>
<feature type="transmembrane region" description="Helical" evidence="8">
    <location>
        <begin position="602"/>
        <end position="623"/>
    </location>
</feature>
<keyword evidence="4" id="KW-1003">Cell membrane</keyword>
<keyword evidence="5 8" id="KW-0812">Transmembrane</keyword>
<sequence length="656" mass="66829">MADKRLTLLATALALLAALAAAAVVGDPLLHVLSPEGAAGYDAERIVFLNATLPRLAMALLCGSALGVSGAILQQVLRNPLASPTTIGLDAGARLALTIATLYSPALIGVGRDVVAIVGSVASALLTFMLARRRGFAPLALVLAGLVVTLYCGALAGTLTLLDSRWLASLFIWGSGSLAQQSWQPAIDLALRLALTLVPLFLLLRPLRLLDLGEDAARGLGLSIVTIRVASLGVALALAAFVTAAVGVIGFVGLVAPLAARLGGARGLGARLGWSAIIGSLLLLLTDLAVQLAAGSYGDLLPTGVVTAVLGSPILLWLLPRLRLLSAPHAGRMVPRYDVPRTRAGVAAAILLLGVLVAVALLFGRAPNGDWQWLAADRWAEILPWRWPRLVAAAAAGALLGAAGLALQRLSGNEMASPELLGVSGGAILAVALAILTSMPALPGGNFLPAAVGAFVVLVAILAFARRSGFAPERVLLAGVAINALLDAFIGFLSAAGDPRAIMLLAMLGGSTSTVTEAEAFRTVALAALFCAGTVAAARWLAVLPLGEASARSLGVPVPRVRFALLVLVAGATAAATPIVGPLTFVGLLAPRIAGLMGVVRPVPAVIASVTVGAALLVVADWLGRVLAFPFQLPTGIMASLVGAPLMFWLLQRREA</sequence>
<evidence type="ECO:0000256" key="2">
    <source>
        <dbReference type="ARBA" id="ARBA00007935"/>
    </source>
</evidence>
<feature type="transmembrane region" description="Helical" evidence="8">
    <location>
        <begin position="346"/>
        <end position="367"/>
    </location>
</feature>
<dbReference type="GO" id="GO:0022857">
    <property type="term" value="F:transmembrane transporter activity"/>
    <property type="evidence" value="ECO:0007669"/>
    <property type="project" value="InterPro"/>
</dbReference>
<evidence type="ECO:0000256" key="8">
    <source>
        <dbReference type="SAM" id="Phobius"/>
    </source>
</evidence>
<feature type="transmembrane region" description="Helical" evidence="8">
    <location>
        <begin position="387"/>
        <end position="408"/>
    </location>
</feature>
<feature type="transmembrane region" description="Helical" evidence="8">
    <location>
        <begin position="629"/>
        <end position="651"/>
    </location>
</feature>
<evidence type="ECO:0000313" key="11">
    <source>
        <dbReference type="Proteomes" id="UP000432089"/>
    </source>
</evidence>
<evidence type="ECO:0000256" key="3">
    <source>
        <dbReference type="ARBA" id="ARBA00022448"/>
    </source>
</evidence>
<feature type="transmembrane region" description="Helical" evidence="8">
    <location>
        <begin position="525"/>
        <end position="543"/>
    </location>
</feature>
<evidence type="ECO:0000256" key="7">
    <source>
        <dbReference type="ARBA" id="ARBA00023136"/>
    </source>
</evidence>
<feature type="chain" id="PRO_5031460483" evidence="9">
    <location>
        <begin position="24"/>
        <end position="656"/>
    </location>
</feature>
<feature type="transmembrane region" description="Helical" evidence="8">
    <location>
        <begin position="241"/>
        <end position="260"/>
    </location>
</feature>
<evidence type="ECO:0000313" key="10">
    <source>
        <dbReference type="EMBL" id="KAB0682103.1"/>
    </source>
</evidence>
<evidence type="ECO:0000256" key="4">
    <source>
        <dbReference type="ARBA" id="ARBA00022475"/>
    </source>
</evidence>
<dbReference type="Gene3D" id="1.10.3470.10">
    <property type="entry name" value="ABC transporter involved in vitamin B12 uptake, BtuC"/>
    <property type="match status" value="2"/>
</dbReference>
<dbReference type="Pfam" id="PF01032">
    <property type="entry name" value="FecCD"/>
    <property type="match status" value="2"/>
</dbReference>
<keyword evidence="6 8" id="KW-1133">Transmembrane helix</keyword>
<keyword evidence="7 8" id="KW-0472">Membrane</keyword>
<dbReference type="InterPro" id="IPR000522">
    <property type="entry name" value="ABC_transptr_permease_BtuC"/>
</dbReference>
<evidence type="ECO:0000256" key="6">
    <source>
        <dbReference type="ARBA" id="ARBA00022989"/>
    </source>
</evidence>
<dbReference type="AlphaFoldDB" id="A0A7V7PSN9"/>
<keyword evidence="11" id="KW-1185">Reference proteome</keyword>
<evidence type="ECO:0000256" key="1">
    <source>
        <dbReference type="ARBA" id="ARBA00004651"/>
    </source>
</evidence>
<evidence type="ECO:0000256" key="9">
    <source>
        <dbReference type="SAM" id="SignalP"/>
    </source>
</evidence>
<dbReference type="InterPro" id="IPR037294">
    <property type="entry name" value="ABC_BtuC-like"/>
</dbReference>
<dbReference type="Proteomes" id="UP000432089">
    <property type="component" value="Unassembled WGS sequence"/>
</dbReference>
<accession>A0A7V7PSN9</accession>
<keyword evidence="9" id="KW-0732">Signal</keyword>
<comment type="subcellular location">
    <subcellularLocation>
        <location evidence="1">Cell membrane</location>
        <topology evidence="1">Multi-pass membrane protein</topology>
    </subcellularLocation>
</comment>
<dbReference type="PANTHER" id="PTHR30472:SF37">
    <property type="entry name" value="FE(3+) DICITRATE TRANSPORT SYSTEM PERMEASE PROTEIN FECD-RELATED"/>
    <property type="match status" value="1"/>
</dbReference>
<feature type="transmembrane region" description="Helical" evidence="8">
    <location>
        <begin position="138"/>
        <end position="162"/>
    </location>
</feature>
<dbReference type="SUPFAM" id="SSF81345">
    <property type="entry name" value="ABC transporter involved in vitamin B12 uptake, BtuC"/>
    <property type="match status" value="2"/>
</dbReference>
<dbReference type="GO" id="GO:0005886">
    <property type="term" value="C:plasma membrane"/>
    <property type="evidence" value="ECO:0007669"/>
    <property type="project" value="UniProtKB-SubCell"/>
</dbReference>
<dbReference type="EMBL" id="VZDO01000002">
    <property type="protein sequence ID" value="KAB0682103.1"/>
    <property type="molecule type" value="Genomic_DNA"/>
</dbReference>
<dbReference type="CDD" id="cd06550">
    <property type="entry name" value="TM_ABC_iron-siderophores_like"/>
    <property type="match status" value="2"/>
</dbReference>
<organism evidence="10 11">
    <name type="scientific">Plantimonas leprariae</name>
    <dbReference type="NCBI Taxonomy" id="2615207"/>
    <lineage>
        <taxon>Bacteria</taxon>
        <taxon>Pseudomonadati</taxon>
        <taxon>Pseudomonadota</taxon>
        <taxon>Alphaproteobacteria</taxon>
        <taxon>Hyphomicrobiales</taxon>
        <taxon>Aurantimonadaceae</taxon>
        <taxon>Plantimonas</taxon>
    </lineage>
</organism>
<feature type="transmembrane region" description="Helical" evidence="8">
    <location>
        <begin position="476"/>
        <end position="495"/>
    </location>
</feature>
<feature type="transmembrane region" description="Helical" evidence="8">
    <location>
        <begin position="272"/>
        <end position="294"/>
    </location>
</feature>
<feature type="transmembrane region" description="Helical" evidence="8">
    <location>
        <begin position="300"/>
        <end position="319"/>
    </location>
</feature>
<feature type="transmembrane region" description="Helical" evidence="8">
    <location>
        <begin position="447"/>
        <end position="464"/>
    </location>
</feature>
<dbReference type="GO" id="GO:0033214">
    <property type="term" value="P:siderophore-iron import into cell"/>
    <property type="evidence" value="ECO:0007669"/>
    <property type="project" value="TreeGrafter"/>
</dbReference>
<proteinExistence type="inferred from homology"/>
<comment type="caution">
    <text evidence="10">The sequence shown here is derived from an EMBL/GenBank/DDBJ whole genome shotgun (WGS) entry which is preliminary data.</text>
</comment>
<feature type="transmembrane region" description="Helical" evidence="8">
    <location>
        <begin position="420"/>
        <end position="441"/>
    </location>
</feature>
<feature type="transmembrane region" description="Helical" evidence="8">
    <location>
        <begin position="56"/>
        <end position="77"/>
    </location>
</feature>
<dbReference type="NCBIfam" id="NF007866">
    <property type="entry name" value="PRK10577.1-2"/>
    <property type="match status" value="1"/>
</dbReference>